<feature type="compositionally biased region" description="Basic and acidic residues" evidence="1">
    <location>
        <begin position="449"/>
        <end position="462"/>
    </location>
</feature>
<dbReference type="Pfam" id="PF12937">
    <property type="entry name" value="F-box-like"/>
    <property type="match status" value="1"/>
</dbReference>
<dbReference type="InterPro" id="IPR036047">
    <property type="entry name" value="F-box-like_dom_sf"/>
</dbReference>
<evidence type="ECO:0000259" key="2">
    <source>
        <dbReference type="PROSITE" id="PS50181"/>
    </source>
</evidence>
<evidence type="ECO:0000256" key="1">
    <source>
        <dbReference type="SAM" id="MobiDB-lite"/>
    </source>
</evidence>
<keyword evidence="4" id="KW-1185">Reference proteome</keyword>
<feature type="region of interest" description="Disordered" evidence="1">
    <location>
        <begin position="433"/>
        <end position="465"/>
    </location>
</feature>
<dbReference type="Proteomes" id="UP000749646">
    <property type="component" value="Unassembled WGS sequence"/>
</dbReference>
<sequence>MQEECLAADHQPTLMDILKSVKSIHLLRPQERRVVLREVIASCDEEDIQVLQRLLGQTTRSGYDLMSSFPVEISHNIFSRLDGGDLIRCCAVCWPWRRLIRGDSSLWKAKILTLNPAECFLLKDLGTSIHTPVQALRDTVADSRESMLDRIAQQPGFIGWEAALVRELALKHNWRRGRYMYEMTVKLQKSIKPTLLAWPYLFMADDSSKLYKISLAVDQILSVTLDGLITFFQKGEEYRPIRSCNVTTKVLQVTPVSFGVQTFTREHEGSAIIWKEAICLAHEDGVIIKDEHSHTLCHVYLELGCKLLQFQAIADHDYNNNNNNNTHAGDDSDHMPTGPHYRNELLILFEDPKTRQRRVLCVKMEAGYLAEISREVLTHSGEFSLGRGGDARDSIAMYRDRIAVVSHRHCSSDLGHYCVLRLIDVKEDVAVSTEYAKDDSEESEEDEEEQRHEREVDSHGDQDLEEDIELDQEDAMKYNRIPAMRIQQRRRDIHLHDFAGGKTAYRILAMDHARIVLGVGLKFVKILCLI</sequence>
<organism evidence="3 4">
    <name type="scientific">Modicella reniformis</name>
    <dbReference type="NCBI Taxonomy" id="1440133"/>
    <lineage>
        <taxon>Eukaryota</taxon>
        <taxon>Fungi</taxon>
        <taxon>Fungi incertae sedis</taxon>
        <taxon>Mucoromycota</taxon>
        <taxon>Mortierellomycotina</taxon>
        <taxon>Mortierellomycetes</taxon>
        <taxon>Mortierellales</taxon>
        <taxon>Mortierellaceae</taxon>
        <taxon>Modicella</taxon>
    </lineage>
</organism>
<reference evidence="3" key="1">
    <citation type="journal article" date="2020" name="Fungal Divers.">
        <title>Resolving the Mortierellaceae phylogeny through synthesis of multi-gene phylogenetics and phylogenomics.</title>
        <authorList>
            <person name="Vandepol N."/>
            <person name="Liber J."/>
            <person name="Desiro A."/>
            <person name="Na H."/>
            <person name="Kennedy M."/>
            <person name="Barry K."/>
            <person name="Grigoriev I.V."/>
            <person name="Miller A.N."/>
            <person name="O'Donnell K."/>
            <person name="Stajich J.E."/>
            <person name="Bonito G."/>
        </authorList>
    </citation>
    <scope>NUCLEOTIDE SEQUENCE</scope>
    <source>
        <strain evidence="3">MES-2147</strain>
    </source>
</reference>
<name>A0A9P6MJ35_9FUNG</name>
<protein>
    <recommendedName>
        <fullName evidence="2">F-box domain-containing protein</fullName>
    </recommendedName>
</protein>
<comment type="caution">
    <text evidence="3">The sequence shown here is derived from an EMBL/GenBank/DDBJ whole genome shotgun (WGS) entry which is preliminary data.</text>
</comment>
<accession>A0A9P6MJ35</accession>
<dbReference type="EMBL" id="JAAAHW010000433">
    <property type="protein sequence ID" value="KAG0002505.1"/>
    <property type="molecule type" value="Genomic_DNA"/>
</dbReference>
<evidence type="ECO:0000313" key="4">
    <source>
        <dbReference type="Proteomes" id="UP000749646"/>
    </source>
</evidence>
<dbReference type="SUPFAM" id="SSF81383">
    <property type="entry name" value="F-box domain"/>
    <property type="match status" value="1"/>
</dbReference>
<dbReference type="OrthoDB" id="10257471at2759"/>
<gene>
    <name evidence="3" type="ORF">BGZ65_002575</name>
</gene>
<dbReference type="PROSITE" id="PS50181">
    <property type="entry name" value="FBOX"/>
    <property type="match status" value="1"/>
</dbReference>
<dbReference type="AlphaFoldDB" id="A0A9P6MJ35"/>
<dbReference type="Gene3D" id="1.20.1280.50">
    <property type="match status" value="1"/>
</dbReference>
<feature type="domain" description="F-box" evidence="2">
    <location>
        <begin position="63"/>
        <end position="110"/>
    </location>
</feature>
<dbReference type="SMART" id="SM00256">
    <property type="entry name" value="FBOX"/>
    <property type="match status" value="1"/>
</dbReference>
<evidence type="ECO:0000313" key="3">
    <source>
        <dbReference type="EMBL" id="KAG0002505.1"/>
    </source>
</evidence>
<feature type="compositionally biased region" description="Acidic residues" evidence="1">
    <location>
        <begin position="439"/>
        <end position="448"/>
    </location>
</feature>
<dbReference type="InterPro" id="IPR001810">
    <property type="entry name" value="F-box_dom"/>
</dbReference>
<proteinExistence type="predicted"/>